<dbReference type="InterPro" id="IPR016024">
    <property type="entry name" value="ARM-type_fold"/>
</dbReference>
<dbReference type="Gene3D" id="1.25.40.290">
    <property type="entry name" value="ARM repeat domains"/>
    <property type="match status" value="1"/>
</dbReference>
<proteinExistence type="predicted"/>
<dbReference type="EMBL" id="FONV01000002">
    <property type="protein sequence ID" value="SFE53822.1"/>
    <property type="molecule type" value="Genomic_DNA"/>
</dbReference>
<dbReference type="PANTHER" id="PTHR34070">
    <property type="entry name" value="ARMADILLO-TYPE FOLD"/>
    <property type="match status" value="1"/>
</dbReference>
<accession>A0A1I2BC78</accession>
<name>A0A1I2BC78_9ACTN</name>
<dbReference type="AlphaFoldDB" id="A0A1I2BC78"/>
<dbReference type="Proteomes" id="UP000199645">
    <property type="component" value="Unassembled WGS sequence"/>
</dbReference>
<reference evidence="1 2" key="1">
    <citation type="submission" date="2016-10" db="EMBL/GenBank/DDBJ databases">
        <authorList>
            <person name="de Groot N.N."/>
        </authorList>
    </citation>
    <scope>NUCLEOTIDE SEQUENCE [LARGE SCALE GENOMIC DNA]</scope>
    <source>
        <strain evidence="1 2">DSM 43019</strain>
    </source>
</reference>
<dbReference type="OrthoDB" id="9775346at2"/>
<evidence type="ECO:0000313" key="1">
    <source>
        <dbReference type="EMBL" id="SFE53822.1"/>
    </source>
</evidence>
<keyword evidence="2" id="KW-1185">Reference proteome</keyword>
<dbReference type="Pfam" id="PF08713">
    <property type="entry name" value="DNA_alkylation"/>
    <property type="match status" value="1"/>
</dbReference>
<dbReference type="Gene3D" id="1.20.1660.10">
    <property type="entry name" value="Hypothetical protein (EF3068)"/>
    <property type="match status" value="1"/>
</dbReference>
<sequence length="226" mass="25179">MSDLAAVLVDRLAGSFEQARDPERAVGMAAYMRARFPFFGLASGVRRALARAALAGLPPPAETDLREVALACWAREEREFQQFACDYLTAHARVAGPALLDTVAELITRKSWWDTVDPLATHVVADLVRRHPALTARMDEWSEAADMWQIRAAILYQLHYREATDTARLFGYCARQASHRDFFVRKAIGWALRQHARTDPGAVRAFLAAHAGTLSPLSIREAAKHL</sequence>
<evidence type="ECO:0000313" key="2">
    <source>
        <dbReference type="Proteomes" id="UP000199645"/>
    </source>
</evidence>
<dbReference type="PANTHER" id="PTHR34070:SF1">
    <property type="entry name" value="DNA ALKYLATION REPAIR PROTEIN"/>
    <property type="match status" value="1"/>
</dbReference>
<gene>
    <name evidence="1" type="ORF">SAMN05421541_102244</name>
</gene>
<protein>
    <submittedName>
        <fullName evidence="1">3-methyladenine DNA glycosylase AlkD</fullName>
    </submittedName>
</protein>
<organism evidence="1 2">
    <name type="scientific">Actinoplanes philippinensis</name>
    <dbReference type="NCBI Taxonomy" id="35752"/>
    <lineage>
        <taxon>Bacteria</taxon>
        <taxon>Bacillati</taxon>
        <taxon>Actinomycetota</taxon>
        <taxon>Actinomycetes</taxon>
        <taxon>Micromonosporales</taxon>
        <taxon>Micromonosporaceae</taxon>
        <taxon>Actinoplanes</taxon>
    </lineage>
</organism>
<dbReference type="CDD" id="cd07064">
    <property type="entry name" value="AlkD_like_1"/>
    <property type="match status" value="1"/>
</dbReference>
<dbReference type="InterPro" id="IPR014825">
    <property type="entry name" value="DNA_alkylation"/>
</dbReference>
<dbReference type="SUPFAM" id="SSF48371">
    <property type="entry name" value="ARM repeat"/>
    <property type="match status" value="1"/>
</dbReference>
<dbReference type="RefSeq" id="WP_093610378.1">
    <property type="nucleotide sequence ID" value="NZ_BOMT01000016.1"/>
</dbReference>